<dbReference type="SUPFAM" id="SSF56112">
    <property type="entry name" value="Protein kinase-like (PK-like)"/>
    <property type="match status" value="1"/>
</dbReference>
<dbReference type="Gene3D" id="1.10.510.10">
    <property type="entry name" value="Transferase(Phosphotransferase) domain 1"/>
    <property type="match status" value="1"/>
</dbReference>
<evidence type="ECO:0000313" key="1">
    <source>
        <dbReference type="EMBL" id="CAG8791625.1"/>
    </source>
</evidence>
<dbReference type="AlphaFoldDB" id="A0A9N9P7W1"/>
<organism evidence="1 2">
    <name type="scientific">Cetraspora pellucida</name>
    <dbReference type="NCBI Taxonomy" id="1433469"/>
    <lineage>
        <taxon>Eukaryota</taxon>
        <taxon>Fungi</taxon>
        <taxon>Fungi incertae sedis</taxon>
        <taxon>Mucoromycota</taxon>
        <taxon>Glomeromycotina</taxon>
        <taxon>Glomeromycetes</taxon>
        <taxon>Diversisporales</taxon>
        <taxon>Gigasporaceae</taxon>
        <taxon>Cetraspora</taxon>
    </lineage>
</organism>
<proteinExistence type="predicted"/>
<sequence length="126" mass="15020">MCNLQTAQELFCMPLYIAQEVFIGYPPYHLALKICKGLRPKIRCEIPQLLLDLINKCLDIESQNRPTLRFQQMFKEAGFDIYTCHELIEVRKPQRTEVEKATENRHLVVNELIERMHDVYWRVKRG</sequence>
<feature type="non-terminal residue" evidence="1">
    <location>
        <position position="126"/>
    </location>
</feature>
<dbReference type="OrthoDB" id="2441886at2759"/>
<name>A0A9N9P7W1_9GLOM</name>
<gene>
    <name evidence="1" type="ORF">CPELLU_LOCUS17045</name>
</gene>
<dbReference type="Proteomes" id="UP000789759">
    <property type="component" value="Unassembled WGS sequence"/>
</dbReference>
<dbReference type="EMBL" id="CAJVQA010027353">
    <property type="protein sequence ID" value="CAG8791625.1"/>
    <property type="molecule type" value="Genomic_DNA"/>
</dbReference>
<accession>A0A9N9P7W1</accession>
<comment type="caution">
    <text evidence="1">The sequence shown here is derived from an EMBL/GenBank/DDBJ whole genome shotgun (WGS) entry which is preliminary data.</text>
</comment>
<dbReference type="InterPro" id="IPR011009">
    <property type="entry name" value="Kinase-like_dom_sf"/>
</dbReference>
<protein>
    <submittedName>
        <fullName evidence="1">4530_t:CDS:1</fullName>
    </submittedName>
</protein>
<evidence type="ECO:0000313" key="2">
    <source>
        <dbReference type="Proteomes" id="UP000789759"/>
    </source>
</evidence>
<keyword evidence="2" id="KW-1185">Reference proteome</keyword>
<reference evidence="1" key="1">
    <citation type="submission" date="2021-06" db="EMBL/GenBank/DDBJ databases">
        <authorList>
            <person name="Kallberg Y."/>
            <person name="Tangrot J."/>
            <person name="Rosling A."/>
        </authorList>
    </citation>
    <scope>NUCLEOTIDE SEQUENCE</scope>
    <source>
        <strain evidence="1">FL966</strain>
    </source>
</reference>